<dbReference type="Gene3D" id="1.10.10.60">
    <property type="entry name" value="Homeodomain-like"/>
    <property type="match status" value="1"/>
</dbReference>
<sequence>MAVRGRPRSFDRDAALAQAMSLFWAKGYEATQLADLMAAMKINPPSFYAAFGSKEQLFREAVELYLATRGAGSMKALAETAHARDAIQAMLLASADIALASPSRGGCLVSLGLVNCQSQNLPLREHMRALRRETVALIHQRLAQGVVEGELPAGLDVPRTATYYAMVMQGLSLQAQDGASAEELAGIVATAMSALDQDQASASKPAGRTGGSTKKQGAAARGRRRP</sequence>
<evidence type="ECO:0000259" key="6">
    <source>
        <dbReference type="PROSITE" id="PS50977"/>
    </source>
</evidence>
<dbReference type="PROSITE" id="PS50977">
    <property type="entry name" value="HTH_TETR_2"/>
    <property type="match status" value="1"/>
</dbReference>
<evidence type="ECO:0000313" key="7">
    <source>
        <dbReference type="EMBL" id="AEI62683.1"/>
    </source>
</evidence>
<evidence type="ECO:0000256" key="2">
    <source>
        <dbReference type="ARBA" id="ARBA00023125"/>
    </source>
</evidence>
<dbReference type="PANTHER" id="PTHR47506">
    <property type="entry name" value="TRANSCRIPTIONAL REGULATORY PROTEIN"/>
    <property type="match status" value="1"/>
</dbReference>
<keyword evidence="3" id="KW-0804">Transcription</keyword>
<gene>
    <name evidence="7" type="ordered locus">LILAB_03790</name>
</gene>
<dbReference type="STRING" id="483219.LILAB_03790"/>
<dbReference type="InterPro" id="IPR001647">
    <property type="entry name" value="HTH_TetR"/>
</dbReference>
<accession>F8CJH0</accession>
<keyword evidence="1" id="KW-0805">Transcription regulation</keyword>
<keyword evidence="2 4" id="KW-0238">DNA-binding</keyword>
<dbReference type="EMBL" id="CP002830">
    <property type="protein sequence ID" value="AEI62683.1"/>
    <property type="molecule type" value="Genomic_DNA"/>
</dbReference>
<reference evidence="7 8" key="1">
    <citation type="journal article" date="2011" name="J. Bacteriol.">
        <title>Genome sequence of the halotolerant marine bacterium Myxococcus fulvus HW-1.</title>
        <authorList>
            <person name="Li Z.F."/>
            <person name="Li X."/>
            <person name="Liu H."/>
            <person name="Liu X."/>
            <person name="Han K."/>
            <person name="Wu Z.H."/>
            <person name="Hu W."/>
            <person name="Li F.F."/>
            <person name="Li Y.Z."/>
        </authorList>
    </citation>
    <scope>NUCLEOTIDE SEQUENCE [LARGE SCALE GENOMIC DNA]</scope>
    <source>
        <strain evidence="8">ATCC BAA-855 / HW-1</strain>
    </source>
</reference>
<feature type="DNA-binding region" description="H-T-H motif" evidence="4">
    <location>
        <begin position="32"/>
        <end position="51"/>
    </location>
</feature>
<dbReference type="Pfam" id="PF00440">
    <property type="entry name" value="TetR_N"/>
    <property type="match status" value="1"/>
</dbReference>
<dbReference type="InterPro" id="IPR036271">
    <property type="entry name" value="Tet_transcr_reg_TetR-rel_C_sf"/>
</dbReference>
<dbReference type="SUPFAM" id="SSF48498">
    <property type="entry name" value="Tetracyclin repressor-like, C-terminal domain"/>
    <property type="match status" value="1"/>
</dbReference>
<protein>
    <submittedName>
        <fullName evidence="7">TetR family regulatory protein</fullName>
    </submittedName>
</protein>
<dbReference type="PANTHER" id="PTHR47506:SF1">
    <property type="entry name" value="HTH-TYPE TRANSCRIPTIONAL REGULATOR YJDC"/>
    <property type="match status" value="1"/>
</dbReference>
<dbReference type="SUPFAM" id="SSF46689">
    <property type="entry name" value="Homeodomain-like"/>
    <property type="match status" value="1"/>
</dbReference>
<evidence type="ECO:0000256" key="5">
    <source>
        <dbReference type="SAM" id="MobiDB-lite"/>
    </source>
</evidence>
<dbReference type="Pfam" id="PF16925">
    <property type="entry name" value="TetR_C_13"/>
    <property type="match status" value="1"/>
</dbReference>
<evidence type="ECO:0000313" key="8">
    <source>
        <dbReference type="Proteomes" id="UP000000488"/>
    </source>
</evidence>
<dbReference type="InterPro" id="IPR009057">
    <property type="entry name" value="Homeodomain-like_sf"/>
</dbReference>
<dbReference type="eggNOG" id="COG1309">
    <property type="taxonomic scope" value="Bacteria"/>
</dbReference>
<evidence type="ECO:0000256" key="4">
    <source>
        <dbReference type="PROSITE-ProRule" id="PRU00335"/>
    </source>
</evidence>
<dbReference type="InterPro" id="IPR011075">
    <property type="entry name" value="TetR_C"/>
</dbReference>
<dbReference type="AlphaFoldDB" id="F8CJH0"/>
<feature type="region of interest" description="Disordered" evidence="5">
    <location>
        <begin position="197"/>
        <end position="226"/>
    </location>
</feature>
<organism evidence="7 8">
    <name type="scientific">Myxococcus fulvus (strain ATCC BAA-855 / HW-1)</name>
    <dbReference type="NCBI Taxonomy" id="483219"/>
    <lineage>
        <taxon>Bacteria</taxon>
        <taxon>Pseudomonadati</taxon>
        <taxon>Myxococcota</taxon>
        <taxon>Myxococcia</taxon>
        <taxon>Myxococcales</taxon>
        <taxon>Cystobacterineae</taxon>
        <taxon>Myxococcaceae</taxon>
        <taxon>Myxococcus</taxon>
    </lineage>
</organism>
<dbReference type="Proteomes" id="UP000000488">
    <property type="component" value="Chromosome"/>
</dbReference>
<feature type="domain" description="HTH tetR-type" evidence="6">
    <location>
        <begin position="9"/>
        <end position="69"/>
    </location>
</feature>
<dbReference type="GO" id="GO:0003677">
    <property type="term" value="F:DNA binding"/>
    <property type="evidence" value="ECO:0007669"/>
    <property type="project" value="UniProtKB-UniRule"/>
</dbReference>
<dbReference type="HOGENOM" id="CLU_069356_28_0_7"/>
<dbReference type="Gene3D" id="1.10.357.10">
    <property type="entry name" value="Tetracycline Repressor, domain 2"/>
    <property type="match status" value="1"/>
</dbReference>
<proteinExistence type="predicted"/>
<name>F8CJH0_MYXFH</name>
<evidence type="ECO:0000256" key="1">
    <source>
        <dbReference type="ARBA" id="ARBA00023015"/>
    </source>
</evidence>
<evidence type="ECO:0000256" key="3">
    <source>
        <dbReference type="ARBA" id="ARBA00023163"/>
    </source>
</evidence>
<dbReference type="KEGG" id="mfu:LILAB_03790"/>